<dbReference type="InterPro" id="IPR042855">
    <property type="entry name" value="V_SNARE_CC"/>
</dbReference>
<reference evidence="8 9" key="2">
    <citation type="submission" date="2024-10" db="EMBL/GenBank/DDBJ databases">
        <authorList>
            <person name="Ryan C."/>
        </authorList>
    </citation>
    <scope>NUCLEOTIDE SEQUENCE [LARGE SCALE GENOMIC DNA]</scope>
</reference>
<dbReference type="InterPro" id="IPR001680">
    <property type="entry name" value="WD40_rpt"/>
</dbReference>
<dbReference type="PANTHER" id="PTHR10241">
    <property type="entry name" value="LETHAL 2 GIANT LARVAE PROTEIN"/>
    <property type="match status" value="1"/>
</dbReference>
<evidence type="ECO:0000256" key="2">
    <source>
        <dbReference type="ARBA" id="ARBA00008070"/>
    </source>
</evidence>
<dbReference type="SMART" id="SM00320">
    <property type="entry name" value="WD40"/>
    <property type="match status" value="6"/>
</dbReference>
<comment type="subcellular location">
    <subcellularLocation>
        <location evidence="1">Cytoplasm</location>
    </subcellularLocation>
</comment>
<evidence type="ECO:0000256" key="4">
    <source>
        <dbReference type="ARBA" id="ARBA00022490"/>
    </source>
</evidence>
<evidence type="ECO:0000256" key="1">
    <source>
        <dbReference type="ARBA" id="ARBA00004496"/>
    </source>
</evidence>
<dbReference type="PROSITE" id="PS50892">
    <property type="entry name" value="V_SNARE"/>
    <property type="match status" value="1"/>
</dbReference>
<evidence type="ECO:0000313" key="9">
    <source>
        <dbReference type="Proteomes" id="UP001497457"/>
    </source>
</evidence>
<keyword evidence="5" id="KW-0175">Coiled coil</keyword>
<gene>
    <name evidence="8" type="ORF">URODEC1_LOCUS103145</name>
</gene>
<dbReference type="SUPFAM" id="SSF50978">
    <property type="entry name" value="WD40 repeat-like"/>
    <property type="match status" value="1"/>
</dbReference>
<dbReference type="EMBL" id="OZ075116">
    <property type="protein sequence ID" value="CAL5071018.1"/>
    <property type="molecule type" value="Genomic_DNA"/>
</dbReference>
<dbReference type="PANTHER" id="PTHR10241:SF25">
    <property type="entry name" value="TOMOSYN, ISOFORM C"/>
    <property type="match status" value="1"/>
</dbReference>
<dbReference type="GO" id="GO:0006887">
    <property type="term" value="P:exocytosis"/>
    <property type="evidence" value="ECO:0007669"/>
    <property type="project" value="UniProtKB-KW"/>
</dbReference>
<name>A0ABC9FA53_9POAL</name>
<keyword evidence="3" id="KW-0268">Exocytosis</keyword>
<dbReference type="Proteomes" id="UP001497457">
    <property type="component" value="Chromosome 6rd"/>
</dbReference>
<dbReference type="Gene3D" id="2.130.10.10">
    <property type="entry name" value="YVTN repeat-like/Quinoprotein amine dehydrogenase"/>
    <property type="match status" value="3"/>
</dbReference>
<dbReference type="FunFam" id="1.20.5.110:FF:000049">
    <property type="entry name" value="Transducin family protein / WD-40 repeat family protein"/>
    <property type="match status" value="1"/>
</dbReference>
<dbReference type="InterPro" id="IPR036322">
    <property type="entry name" value="WD40_repeat_dom_sf"/>
</dbReference>
<feature type="region of interest" description="Disordered" evidence="6">
    <location>
        <begin position="1005"/>
        <end position="1037"/>
    </location>
</feature>
<evidence type="ECO:0000256" key="6">
    <source>
        <dbReference type="SAM" id="MobiDB-lite"/>
    </source>
</evidence>
<dbReference type="SUPFAM" id="SSF58038">
    <property type="entry name" value="SNARE fusion complex"/>
    <property type="match status" value="1"/>
</dbReference>
<dbReference type="AlphaFoldDB" id="A0ABC9FA53"/>
<keyword evidence="4" id="KW-0963">Cytoplasm</keyword>
<reference evidence="9" key="1">
    <citation type="submission" date="2024-06" db="EMBL/GenBank/DDBJ databases">
        <authorList>
            <person name="Ryan C."/>
        </authorList>
    </citation>
    <scope>NUCLEOTIDE SEQUENCE [LARGE SCALE GENOMIC DNA]</scope>
</reference>
<evidence type="ECO:0000259" key="7">
    <source>
        <dbReference type="PROSITE" id="PS50892"/>
    </source>
</evidence>
<comment type="similarity">
    <text evidence="2">Belongs to the WD repeat L(2)GL family.</text>
</comment>
<feature type="domain" description="V-SNARE coiled-coil homology" evidence="7">
    <location>
        <begin position="1043"/>
        <end position="1107"/>
    </location>
</feature>
<evidence type="ECO:0000256" key="3">
    <source>
        <dbReference type="ARBA" id="ARBA00022483"/>
    </source>
</evidence>
<sequence length="1108" mass="120429">MFAKRLFHKALHHHHHQGGGVPQMDAQIALHYGVPYTASLLAFDPVQRLLAVGTLDGRIKIFGGDHIEGLLISPKSVPYKFLQFITNQGLLVAISNENEIQVWNLEFRQLFYSSQWDANITAFAVIEGSFMMYLGDENGLLSVLKYEVDDGKLQRMPYNVPIQSLPETETAGVSLQDPQPIVGILIQPDTFGTRVLIAYEKGLLVLWDVSDNNAVSVRGYGDLHIKGQITGAQMDAGDDQLNDAIDEIEEEREICCLCWASRGSSIVAVGYITGDILLWDMTARSPRQDKQIDDSSNVVKLQLASGSRRLPVIVLHWSAGSAIHSNKGGHLFVYGGDDMGSEEVLTVLSLESTVGLESVRCMSRMDLKLDGSFADMILIPDTGVPDKSRTSALFILTNPGQLNFYDGGSLFSAESTKEGNALPEAQKFPVAVPTIDPNITVTNLCPLTVRELSNISLKKFYSRQNTGPFISGNMKWPLTGGVPSEMSLNENHGVERLYIAGYQDGSVRIWDATFPVLMPMFVLDGKVADISLDGANASVSSMSFCSLSMTLAVGTTSGLVRIYKLREHTGGSSLHFVSESKQEVHVVHHGKGFHCYVAFLASNSPMRSLLFTASGEVLAAGYQNGQVAMFDLSQLSILFTVDCASGTNSPVVSLGIYSVAASAAKADESKKASPQNAKLLRDILLSLTKDGRVTVLDCTTGVMINSHILDEKQSSAISMYVIDGASDEKQTQLSEDPIESHGQPGKEGNDLDKKQAPGVGKHLKDACHLSQNGGSDSLLLVCCEDVMLLLSLASLIQGNNKHLHKTKLAKPCCWSAVFKNMDDKICGLILAYQTGTIELRSVPGLAIVAESSLMSILRWSYKAGMDKSMSSSNGQITLVNGSEFAIISLMASENDFRIPESLPCLHDKVLAAAAEAAISFSADQRRKQNPAAGILGGIIKGMKGKAEENAKMRESFTVQTPSEHLESIFLKDSSVEPSIPNLDDPIEELSIDDIEIDDEVPVALAPASSSTSHGNKRTTEEEREKLFEGSSDVGKPRMRTPQEILTKYKFGGDAAAAAAHAKDKLMQRQEKLERISQQTAELQNGAENFASLAQELAKTMENKKWWKL</sequence>
<evidence type="ECO:0000256" key="5">
    <source>
        <dbReference type="PROSITE-ProRule" id="PRU00290"/>
    </source>
</evidence>
<feature type="compositionally biased region" description="Basic and acidic residues" evidence="6">
    <location>
        <begin position="1017"/>
        <end position="1027"/>
    </location>
</feature>
<evidence type="ECO:0000313" key="8">
    <source>
        <dbReference type="EMBL" id="CAL5071018.1"/>
    </source>
</evidence>
<dbReference type="GO" id="GO:0005737">
    <property type="term" value="C:cytoplasm"/>
    <property type="evidence" value="ECO:0007669"/>
    <property type="project" value="UniProtKB-SubCell"/>
</dbReference>
<protein>
    <recommendedName>
        <fullName evidence="7">V-SNARE coiled-coil homology domain-containing protein</fullName>
    </recommendedName>
</protein>
<dbReference type="Gene3D" id="1.20.5.110">
    <property type="match status" value="1"/>
</dbReference>
<dbReference type="CDD" id="cd15873">
    <property type="entry name" value="R-SNARE_STXBP5_6"/>
    <property type="match status" value="1"/>
</dbReference>
<accession>A0ABC9FA53</accession>
<organism evidence="8 9">
    <name type="scientific">Urochloa decumbens</name>
    <dbReference type="NCBI Taxonomy" id="240449"/>
    <lineage>
        <taxon>Eukaryota</taxon>
        <taxon>Viridiplantae</taxon>
        <taxon>Streptophyta</taxon>
        <taxon>Embryophyta</taxon>
        <taxon>Tracheophyta</taxon>
        <taxon>Spermatophyta</taxon>
        <taxon>Magnoliopsida</taxon>
        <taxon>Liliopsida</taxon>
        <taxon>Poales</taxon>
        <taxon>Poaceae</taxon>
        <taxon>PACMAD clade</taxon>
        <taxon>Panicoideae</taxon>
        <taxon>Panicodae</taxon>
        <taxon>Paniceae</taxon>
        <taxon>Melinidinae</taxon>
        <taxon>Urochloa</taxon>
    </lineage>
</organism>
<keyword evidence="9" id="KW-1185">Reference proteome</keyword>
<feature type="region of interest" description="Disordered" evidence="6">
    <location>
        <begin position="728"/>
        <end position="755"/>
    </location>
</feature>
<dbReference type="InterPro" id="IPR015943">
    <property type="entry name" value="WD40/YVTN_repeat-like_dom_sf"/>
</dbReference>
<proteinExistence type="inferred from homology"/>